<dbReference type="InterPro" id="IPR023393">
    <property type="entry name" value="START-like_dom_sf"/>
</dbReference>
<name>A0A562NZQ9_9HYPH</name>
<dbReference type="GO" id="GO:0046872">
    <property type="term" value="F:metal ion binding"/>
    <property type="evidence" value="ECO:0007669"/>
    <property type="project" value="UniProtKB-KW"/>
</dbReference>
<dbReference type="Pfam" id="PF04828">
    <property type="entry name" value="GFA"/>
    <property type="match status" value="1"/>
</dbReference>
<dbReference type="InterPro" id="IPR011057">
    <property type="entry name" value="Mss4-like_sf"/>
</dbReference>
<evidence type="ECO:0000256" key="2">
    <source>
        <dbReference type="ARBA" id="ARBA00022723"/>
    </source>
</evidence>
<evidence type="ECO:0000256" key="1">
    <source>
        <dbReference type="ARBA" id="ARBA00005495"/>
    </source>
</evidence>
<dbReference type="PANTHER" id="PTHR33337:SF40">
    <property type="entry name" value="CENP-V_GFA DOMAIN-CONTAINING PROTEIN-RELATED"/>
    <property type="match status" value="1"/>
</dbReference>
<dbReference type="GO" id="GO:0016846">
    <property type="term" value="F:carbon-sulfur lyase activity"/>
    <property type="evidence" value="ECO:0007669"/>
    <property type="project" value="InterPro"/>
</dbReference>
<dbReference type="SUPFAM" id="SSF51316">
    <property type="entry name" value="Mss4-like"/>
    <property type="match status" value="1"/>
</dbReference>
<evidence type="ECO:0000256" key="3">
    <source>
        <dbReference type="ARBA" id="ARBA00022833"/>
    </source>
</evidence>
<feature type="region of interest" description="Disordered" evidence="5">
    <location>
        <begin position="1"/>
        <end position="37"/>
    </location>
</feature>
<evidence type="ECO:0000313" key="8">
    <source>
        <dbReference type="Proteomes" id="UP000317122"/>
    </source>
</evidence>
<proteinExistence type="inferred from homology"/>
<organism evidence="7 8">
    <name type="scientific">Mesorhizobium tianshanense</name>
    <dbReference type="NCBI Taxonomy" id="39844"/>
    <lineage>
        <taxon>Bacteria</taxon>
        <taxon>Pseudomonadati</taxon>
        <taxon>Pseudomonadota</taxon>
        <taxon>Alphaproteobacteria</taxon>
        <taxon>Hyphomicrobiales</taxon>
        <taxon>Phyllobacteriaceae</taxon>
        <taxon>Mesorhizobium</taxon>
    </lineage>
</organism>
<sequence length="300" mass="32248">MTSSATPNGIRPCRRYAGARPSVNGSSGRCASPNVPEREVTPTITRIVGARELRWLSQAPGGVFSAEHIFILEPTGNGGTRVRHNEIFDGPMADERWPSIDTNLRTAYHDLNRALKARTEALRSETVKLHPAVVRDISTSPLGAFTARCKCASEPVEIAVDQAVAHSHLCGCSKCWKPAGAAFAQIAVVPAGCVEVKAHGEKLEAVDATQKIERHRCRSCGTHMVGKVSDPDHHFYGLEFVHPELATDEHQPKIEFAAFVSSLVETGMPATAMVAVRNALGEAGVPANDAFSPELMDIIA</sequence>
<evidence type="ECO:0000259" key="6">
    <source>
        <dbReference type="PROSITE" id="PS51891"/>
    </source>
</evidence>
<gene>
    <name evidence="7" type="ORF">IQ26_02542</name>
</gene>
<evidence type="ECO:0000313" key="7">
    <source>
        <dbReference type="EMBL" id="TWI37659.1"/>
    </source>
</evidence>
<evidence type="ECO:0000256" key="5">
    <source>
        <dbReference type="SAM" id="MobiDB-lite"/>
    </source>
</evidence>
<protein>
    <submittedName>
        <fullName evidence="7">S-(Hydroxymethyl)glutathione synthase</fullName>
    </submittedName>
</protein>
<dbReference type="PANTHER" id="PTHR33337">
    <property type="entry name" value="GFA DOMAIN-CONTAINING PROTEIN"/>
    <property type="match status" value="1"/>
</dbReference>
<keyword evidence="3" id="KW-0862">Zinc</keyword>
<keyword evidence="2" id="KW-0479">Metal-binding</keyword>
<dbReference type="InterPro" id="IPR006913">
    <property type="entry name" value="CENP-V/GFA"/>
</dbReference>
<evidence type="ECO:0000256" key="4">
    <source>
        <dbReference type="ARBA" id="ARBA00023239"/>
    </source>
</evidence>
<dbReference type="PROSITE" id="PS51891">
    <property type="entry name" value="CENP_V_GFA"/>
    <property type="match status" value="1"/>
</dbReference>
<comment type="caution">
    <text evidence="7">The sequence shown here is derived from an EMBL/GenBank/DDBJ whole genome shotgun (WGS) entry which is preliminary data.</text>
</comment>
<dbReference type="Proteomes" id="UP000317122">
    <property type="component" value="Unassembled WGS sequence"/>
</dbReference>
<accession>A0A562NZQ9</accession>
<dbReference type="EMBL" id="VLKT01000013">
    <property type="protein sequence ID" value="TWI37659.1"/>
    <property type="molecule type" value="Genomic_DNA"/>
</dbReference>
<reference evidence="7 8" key="1">
    <citation type="journal article" date="2015" name="Stand. Genomic Sci.">
        <title>Genomic Encyclopedia of Bacterial and Archaeal Type Strains, Phase III: the genomes of soil and plant-associated and newly described type strains.</title>
        <authorList>
            <person name="Whitman W.B."/>
            <person name="Woyke T."/>
            <person name="Klenk H.P."/>
            <person name="Zhou Y."/>
            <person name="Lilburn T.G."/>
            <person name="Beck B.J."/>
            <person name="De Vos P."/>
            <person name="Vandamme P."/>
            <person name="Eisen J.A."/>
            <person name="Garrity G."/>
            <person name="Hugenholtz P."/>
            <person name="Kyrpides N.C."/>
        </authorList>
    </citation>
    <scope>NUCLEOTIDE SEQUENCE [LARGE SCALE GENOMIC DNA]</scope>
    <source>
        <strain evidence="7 8">CGMCC 1.2546</strain>
    </source>
</reference>
<keyword evidence="4" id="KW-0456">Lyase</keyword>
<keyword evidence="8" id="KW-1185">Reference proteome</keyword>
<dbReference type="Gene3D" id="3.30.530.20">
    <property type="match status" value="1"/>
</dbReference>
<dbReference type="SUPFAM" id="SSF55961">
    <property type="entry name" value="Bet v1-like"/>
    <property type="match status" value="1"/>
</dbReference>
<dbReference type="AlphaFoldDB" id="A0A562NZQ9"/>
<dbReference type="Gene3D" id="3.90.1590.10">
    <property type="entry name" value="glutathione-dependent formaldehyde- activating enzyme (gfa)"/>
    <property type="match status" value="1"/>
</dbReference>
<comment type="similarity">
    <text evidence="1">Belongs to the Gfa family.</text>
</comment>
<feature type="domain" description="CENP-V/GFA" evidence="6">
    <location>
        <begin position="145"/>
        <end position="289"/>
    </location>
</feature>